<dbReference type="InterPro" id="IPR020422">
    <property type="entry name" value="TYR_PHOSPHATASE_DUAL_dom"/>
</dbReference>
<gene>
    <name evidence="7" type="ORF">BCV72DRAFT_306012</name>
</gene>
<evidence type="ECO:0000259" key="5">
    <source>
        <dbReference type="PROSITE" id="PS50054"/>
    </source>
</evidence>
<dbReference type="VEuPathDB" id="FungiDB:BCV72DRAFT_306012"/>
<dbReference type="SUPFAM" id="SSF52799">
    <property type="entry name" value="(Phosphotyrosine protein) phosphatases II"/>
    <property type="match status" value="1"/>
</dbReference>
<dbReference type="EC" id="3.1.3.48" evidence="2"/>
<evidence type="ECO:0000256" key="1">
    <source>
        <dbReference type="ARBA" id="ARBA00008601"/>
    </source>
</evidence>
<feature type="domain" description="Tyrosine specific protein phosphatases" evidence="6">
    <location>
        <begin position="98"/>
        <end position="179"/>
    </location>
</feature>
<dbReference type="GO" id="GO:0005737">
    <property type="term" value="C:cytoplasm"/>
    <property type="evidence" value="ECO:0007669"/>
    <property type="project" value="TreeGrafter"/>
</dbReference>
<dbReference type="GO" id="GO:0043409">
    <property type="term" value="P:negative regulation of MAPK cascade"/>
    <property type="evidence" value="ECO:0007669"/>
    <property type="project" value="TreeGrafter"/>
</dbReference>
<proteinExistence type="inferred from homology"/>
<evidence type="ECO:0000256" key="3">
    <source>
        <dbReference type="ARBA" id="ARBA00022801"/>
    </source>
</evidence>
<dbReference type="InterPro" id="IPR016130">
    <property type="entry name" value="Tyr_Pase_AS"/>
</dbReference>
<evidence type="ECO:0000256" key="4">
    <source>
        <dbReference type="ARBA" id="ARBA00022912"/>
    </source>
</evidence>
<name>A0A1X0R1K9_RHIZD</name>
<dbReference type="PROSITE" id="PS00383">
    <property type="entry name" value="TYR_PHOSPHATASE_1"/>
    <property type="match status" value="1"/>
</dbReference>
<dbReference type="PROSITE" id="PS50054">
    <property type="entry name" value="TYR_PHOSPHATASE_DUAL"/>
    <property type="match status" value="1"/>
</dbReference>
<dbReference type="SMART" id="SM00195">
    <property type="entry name" value="DSPc"/>
    <property type="match status" value="1"/>
</dbReference>
<evidence type="ECO:0000313" key="7">
    <source>
        <dbReference type="EMBL" id="ORE05905.1"/>
    </source>
</evidence>
<keyword evidence="4" id="KW-0904">Protein phosphatase</keyword>
<protein>
    <recommendedName>
        <fullName evidence="2">protein-tyrosine-phosphatase</fullName>
        <ecNumber evidence="2">3.1.3.48</ecNumber>
    </recommendedName>
</protein>
<dbReference type="EMBL" id="KV921934">
    <property type="protein sequence ID" value="ORE05905.1"/>
    <property type="molecule type" value="Genomic_DNA"/>
</dbReference>
<sequence>MNRRKNSKNLVLCIDKNALQIKHRKTQLFHNGPYMHGPICILPNLYLGAHCNAVNKDHLARHSITHIINVASEVHIAPGLFEYHHLHWTHYQRNLAQVEFIKAIKIIEDALQRNQVVLVHCQQGVERSAALVLAYLIYLSRKSMVPECAVTAKNWSLDHALRYVQEKVPDIHPNMELLYQLREFERSLTIKPPNSHRQYLYRSHSESTLYR</sequence>
<keyword evidence="3" id="KW-0378">Hydrolase</keyword>
<dbReference type="GO" id="GO:0033550">
    <property type="term" value="F:MAP kinase tyrosine phosphatase activity"/>
    <property type="evidence" value="ECO:0007669"/>
    <property type="project" value="TreeGrafter"/>
</dbReference>
<comment type="similarity">
    <text evidence="1">Belongs to the protein-tyrosine phosphatase family. Non-receptor class dual specificity subfamily.</text>
</comment>
<dbReference type="PANTHER" id="PTHR10159">
    <property type="entry name" value="DUAL SPECIFICITY PROTEIN PHOSPHATASE"/>
    <property type="match status" value="1"/>
</dbReference>
<dbReference type="InterPro" id="IPR000387">
    <property type="entry name" value="Tyr_Pase_dom"/>
</dbReference>
<dbReference type="CDD" id="cd14498">
    <property type="entry name" value="DSP"/>
    <property type="match status" value="1"/>
</dbReference>
<dbReference type="InterPro" id="IPR029021">
    <property type="entry name" value="Prot-tyrosine_phosphatase-like"/>
</dbReference>
<accession>A0A1X0R1K9</accession>
<evidence type="ECO:0000259" key="6">
    <source>
        <dbReference type="PROSITE" id="PS50056"/>
    </source>
</evidence>
<organism evidence="7">
    <name type="scientific">Rhizopus microsporus var. microsporus</name>
    <dbReference type="NCBI Taxonomy" id="86635"/>
    <lineage>
        <taxon>Eukaryota</taxon>
        <taxon>Fungi</taxon>
        <taxon>Fungi incertae sedis</taxon>
        <taxon>Mucoromycota</taxon>
        <taxon>Mucoromycotina</taxon>
        <taxon>Mucoromycetes</taxon>
        <taxon>Mucorales</taxon>
        <taxon>Mucorineae</taxon>
        <taxon>Rhizopodaceae</taxon>
        <taxon>Rhizopus</taxon>
    </lineage>
</organism>
<reference evidence="7" key="1">
    <citation type="journal article" date="2016" name="Proc. Natl. Acad. Sci. U.S.A.">
        <title>Lipid metabolic changes in an early divergent fungus govern the establishment of a mutualistic symbiosis with endobacteria.</title>
        <authorList>
            <person name="Lastovetsky O.A."/>
            <person name="Gaspar M.L."/>
            <person name="Mondo S.J."/>
            <person name="LaButti K.M."/>
            <person name="Sandor L."/>
            <person name="Grigoriev I.V."/>
            <person name="Henry S.A."/>
            <person name="Pawlowska T.E."/>
        </authorList>
    </citation>
    <scope>NUCLEOTIDE SEQUENCE [LARGE SCALE GENOMIC DNA]</scope>
    <source>
        <strain evidence="7">ATCC 52814</strain>
    </source>
</reference>
<dbReference type="InterPro" id="IPR000340">
    <property type="entry name" value="Dual-sp_phosphatase_cat-dom"/>
</dbReference>
<dbReference type="PROSITE" id="PS50056">
    <property type="entry name" value="TYR_PHOSPHATASE_2"/>
    <property type="match status" value="1"/>
</dbReference>
<dbReference type="Proteomes" id="UP000242414">
    <property type="component" value="Unassembled WGS sequence"/>
</dbReference>
<dbReference type="Gene3D" id="3.90.190.10">
    <property type="entry name" value="Protein tyrosine phosphatase superfamily"/>
    <property type="match status" value="1"/>
</dbReference>
<feature type="domain" description="Tyrosine-protein phosphatase" evidence="5">
    <location>
        <begin position="37"/>
        <end position="190"/>
    </location>
</feature>
<dbReference type="AlphaFoldDB" id="A0A1X0R1K9"/>
<dbReference type="GO" id="GO:0008330">
    <property type="term" value="F:protein tyrosine/threonine phosphatase activity"/>
    <property type="evidence" value="ECO:0007669"/>
    <property type="project" value="TreeGrafter"/>
</dbReference>
<dbReference type="Pfam" id="PF00782">
    <property type="entry name" value="DSPc"/>
    <property type="match status" value="1"/>
</dbReference>
<dbReference type="PANTHER" id="PTHR10159:SF519">
    <property type="entry name" value="DUAL SPECIFICITY PROTEIN PHOSPHATASE MPK3"/>
    <property type="match status" value="1"/>
</dbReference>
<evidence type="ECO:0000256" key="2">
    <source>
        <dbReference type="ARBA" id="ARBA00013064"/>
    </source>
</evidence>
<dbReference type="GO" id="GO:0017017">
    <property type="term" value="F:MAP kinase tyrosine/serine/threonine phosphatase activity"/>
    <property type="evidence" value="ECO:0007669"/>
    <property type="project" value="TreeGrafter"/>
</dbReference>
<dbReference type="OrthoDB" id="2017893at2759"/>